<feature type="compositionally biased region" description="Gly residues" evidence="1">
    <location>
        <begin position="141"/>
        <end position="154"/>
    </location>
</feature>
<feature type="compositionally biased region" description="Basic and acidic residues" evidence="1">
    <location>
        <begin position="187"/>
        <end position="198"/>
    </location>
</feature>
<feature type="compositionally biased region" description="Acidic residues" evidence="1">
    <location>
        <begin position="199"/>
        <end position="214"/>
    </location>
</feature>
<keyword evidence="3" id="KW-0732">Signal</keyword>
<keyword evidence="2" id="KW-1133">Transmembrane helix</keyword>
<evidence type="ECO:0000256" key="2">
    <source>
        <dbReference type="SAM" id="Phobius"/>
    </source>
</evidence>
<feature type="region of interest" description="Disordered" evidence="1">
    <location>
        <begin position="271"/>
        <end position="292"/>
    </location>
</feature>
<sequence>MTPARSLAASVVALGFASALTAPQPAAAAPTSCEQAENFAAQAGAEILRIDKLDVHAPAGPRPKAPERGRAESTAARVLSGDDSVIPDPADSDTLSEGIGLTATGALGYLGITPKPGPGGAGAVPPGRSGLAGDLAERGGAVVGGLTGGVGGGEPADSDSDGDSGSGTDKSGGSRTDGSGDGGSRGDGSRADKPRADDDSGADDDSVDTDDSQSDGEQVSDKRARATLSAATVGEARTAMIARSKVASAAYARMLGGSKDAALAEPLLQQAPPTHTKGATRSTPATKAGPFRLGDGRLGAHAQWDSGMACGRASGETGRADTSLQSLSVLGRGRSALVRVLGTMTSRGTTAIENHDDQARTVARSTITAGRIELAGGKVTVRVLRAPALEAAMSAADGGKVAYRPAVVEVSGEGLPTKRLEAAGDHVEFALTPNQRAMESAPVTELGRLCQAKPLPVPGVPGLPPVATPEPESAPLPAKGIRVRVSLGDVRHAIKGHAIAARAAAIKVSVSQAGDPQGSGHGSYGGRPKVALSMSLGVLEAAAVSPEGPAVSSGGGGGGLPVTGPRLDRIAMTGGGLLLAGIGVVLFGLRRRRPHS</sequence>
<proteinExistence type="predicted"/>
<feature type="region of interest" description="Disordered" evidence="1">
    <location>
        <begin position="56"/>
        <end position="229"/>
    </location>
</feature>
<keyword evidence="2" id="KW-0812">Transmembrane</keyword>
<evidence type="ECO:0000256" key="1">
    <source>
        <dbReference type="SAM" id="MobiDB-lite"/>
    </source>
</evidence>
<protein>
    <recommendedName>
        <fullName evidence="6">Gram-positive cocci surface proteins LPxTG domain-containing protein</fullName>
    </recommendedName>
</protein>
<feature type="signal peptide" evidence="3">
    <location>
        <begin position="1"/>
        <end position="28"/>
    </location>
</feature>
<accession>A0A7W7CZA7</accession>
<feature type="compositionally biased region" description="Low complexity" evidence="1">
    <location>
        <begin position="166"/>
        <end position="177"/>
    </location>
</feature>
<dbReference type="RefSeq" id="WP_184954076.1">
    <property type="nucleotide sequence ID" value="NZ_BOMC01000067.1"/>
</dbReference>
<organism evidence="4 5">
    <name type="scientific">Paractinoplanes abujensis</name>
    <dbReference type="NCBI Taxonomy" id="882441"/>
    <lineage>
        <taxon>Bacteria</taxon>
        <taxon>Bacillati</taxon>
        <taxon>Actinomycetota</taxon>
        <taxon>Actinomycetes</taxon>
        <taxon>Micromonosporales</taxon>
        <taxon>Micromonosporaceae</taxon>
        <taxon>Paractinoplanes</taxon>
    </lineage>
</organism>
<evidence type="ECO:0000256" key="3">
    <source>
        <dbReference type="SAM" id="SignalP"/>
    </source>
</evidence>
<feature type="chain" id="PRO_5030914166" description="Gram-positive cocci surface proteins LPxTG domain-containing protein" evidence="3">
    <location>
        <begin position="29"/>
        <end position="596"/>
    </location>
</feature>
<evidence type="ECO:0008006" key="6">
    <source>
        <dbReference type="Google" id="ProtNLM"/>
    </source>
</evidence>
<keyword evidence="2" id="KW-0472">Membrane</keyword>
<feature type="transmembrane region" description="Helical" evidence="2">
    <location>
        <begin position="570"/>
        <end position="589"/>
    </location>
</feature>
<evidence type="ECO:0000313" key="4">
    <source>
        <dbReference type="EMBL" id="MBB4695766.1"/>
    </source>
</evidence>
<dbReference type="Proteomes" id="UP000542742">
    <property type="component" value="Unassembled WGS sequence"/>
</dbReference>
<comment type="caution">
    <text evidence="4">The sequence shown here is derived from an EMBL/GenBank/DDBJ whole genome shotgun (WGS) entry which is preliminary data.</text>
</comment>
<dbReference type="AlphaFoldDB" id="A0A7W7CZA7"/>
<gene>
    <name evidence="4" type="ORF">BKA14_005914</name>
</gene>
<dbReference type="EMBL" id="JACHMF010000001">
    <property type="protein sequence ID" value="MBB4695766.1"/>
    <property type="molecule type" value="Genomic_DNA"/>
</dbReference>
<keyword evidence="5" id="KW-1185">Reference proteome</keyword>
<evidence type="ECO:0000313" key="5">
    <source>
        <dbReference type="Proteomes" id="UP000542742"/>
    </source>
</evidence>
<reference evidence="4 5" key="1">
    <citation type="submission" date="2020-08" db="EMBL/GenBank/DDBJ databases">
        <title>Sequencing the genomes of 1000 actinobacteria strains.</title>
        <authorList>
            <person name="Klenk H.-P."/>
        </authorList>
    </citation>
    <scope>NUCLEOTIDE SEQUENCE [LARGE SCALE GENOMIC DNA]</scope>
    <source>
        <strain evidence="4 5">DSM 45518</strain>
    </source>
</reference>
<feature type="compositionally biased region" description="Low complexity" evidence="1">
    <location>
        <begin position="98"/>
        <end position="114"/>
    </location>
</feature>
<name>A0A7W7CZA7_9ACTN</name>